<sequence>MMGRREEYLWKRPIEREQSSMSKRPCEEPQVDEPESEGVCWMRKSKVPRLGLVPCSHLNKRPARQRYLYLVLDDWERGYSIHRVDEDDFYSDAGLEARPADCPVVRIEAQHASSLSFAAHGTKILAMHPSGFSPGIPVFDTETLGMAVCPFPKSRAVLGATNLVFASAGDRLFVFVSRYLEVLGPEPLPTHKSWSWTSVEPLPPFESRLVSSYALHPDGRTIFVSVKNWSSSVKAYHRNKRNSTFTFDTEQLEWTHLGEWLLPFRGRAHYDRDLDAWVGICPFKEGAGHLSCCDIPPAVACKTMPSWKLGKDVFFDEDHIRHSGATLVYMGDSRFCLIECQVPEDNDSSPRLRVVTMTSFVLKYDKAGELTAHHRAYASLSYHTAHENLNLDLDPVAFWM</sequence>
<accession>A0A0A8Y031</accession>
<reference evidence="1" key="2">
    <citation type="journal article" date="2015" name="Data Brief">
        <title>Shoot transcriptome of the giant reed, Arundo donax.</title>
        <authorList>
            <person name="Barrero R.A."/>
            <person name="Guerrero F.D."/>
            <person name="Moolhuijzen P."/>
            <person name="Goolsby J.A."/>
            <person name="Tidwell J."/>
            <person name="Bellgard S.E."/>
            <person name="Bellgard M.I."/>
        </authorList>
    </citation>
    <scope>NUCLEOTIDE SEQUENCE</scope>
    <source>
        <tissue evidence="1">Shoot tissue taken approximately 20 cm above the soil surface</tissue>
    </source>
</reference>
<name>A0A0A8Y031_ARUDO</name>
<dbReference type="PANTHER" id="PTHR33085">
    <property type="entry name" value="OS12G0113100 PROTEIN-RELATED"/>
    <property type="match status" value="1"/>
</dbReference>
<dbReference type="Pfam" id="PF07893">
    <property type="entry name" value="DUF1668"/>
    <property type="match status" value="1"/>
</dbReference>
<protein>
    <recommendedName>
        <fullName evidence="2">DUF1618 domain-containing protein</fullName>
    </recommendedName>
</protein>
<evidence type="ECO:0008006" key="2">
    <source>
        <dbReference type="Google" id="ProtNLM"/>
    </source>
</evidence>
<dbReference type="AlphaFoldDB" id="A0A0A8Y031"/>
<dbReference type="PANTHER" id="PTHR33085:SF128">
    <property type="entry name" value="DUF1618 DOMAIN-CONTAINING PROTEIN"/>
    <property type="match status" value="1"/>
</dbReference>
<evidence type="ECO:0000313" key="1">
    <source>
        <dbReference type="EMBL" id="JAD19579.1"/>
    </source>
</evidence>
<proteinExistence type="predicted"/>
<dbReference type="InterPro" id="IPR012871">
    <property type="entry name" value="DUF1668_ORYSA"/>
</dbReference>
<reference evidence="1" key="1">
    <citation type="submission" date="2014-09" db="EMBL/GenBank/DDBJ databases">
        <authorList>
            <person name="Magalhaes I.L.F."/>
            <person name="Oliveira U."/>
            <person name="Santos F.R."/>
            <person name="Vidigal T.H.D.A."/>
            <person name="Brescovit A.D."/>
            <person name="Santos A.J."/>
        </authorList>
    </citation>
    <scope>NUCLEOTIDE SEQUENCE</scope>
    <source>
        <tissue evidence="1">Shoot tissue taken approximately 20 cm above the soil surface</tissue>
    </source>
</reference>
<organism evidence="1">
    <name type="scientific">Arundo donax</name>
    <name type="common">Giant reed</name>
    <name type="synonym">Donax arundinaceus</name>
    <dbReference type="NCBI Taxonomy" id="35708"/>
    <lineage>
        <taxon>Eukaryota</taxon>
        <taxon>Viridiplantae</taxon>
        <taxon>Streptophyta</taxon>
        <taxon>Embryophyta</taxon>
        <taxon>Tracheophyta</taxon>
        <taxon>Spermatophyta</taxon>
        <taxon>Magnoliopsida</taxon>
        <taxon>Liliopsida</taxon>
        <taxon>Poales</taxon>
        <taxon>Poaceae</taxon>
        <taxon>PACMAD clade</taxon>
        <taxon>Arundinoideae</taxon>
        <taxon>Arundineae</taxon>
        <taxon>Arundo</taxon>
    </lineage>
</organism>
<dbReference type="EMBL" id="GBRH01278316">
    <property type="protein sequence ID" value="JAD19579.1"/>
    <property type="molecule type" value="Transcribed_RNA"/>
</dbReference>